<protein>
    <submittedName>
        <fullName evidence="2">Uncharacterized protein</fullName>
    </submittedName>
</protein>
<sequence>MATGASGIPRRNQVAHTSATVGAHHIDPSAVAIAPGLAEHSAACVTSQPQHSRRRGAGRSDRRARDDPSRHVNGTLSGSGHIGGL</sequence>
<feature type="region of interest" description="Disordered" evidence="1">
    <location>
        <begin position="1"/>
        <end position="21"/>
    </location>
</feature>
<gene>
    <name evidence="2" type="ORF">GCM10023215_34120</name>
</gene>
<keyword evidence="3" id="KW-1185">Reference proteome</keyword>
<feature type="compositionally biased region" description="Basic and acidic residues" evidence="1">
    <location>
        <begin position="58"/>
        <end position="70"/>
    </location>
</feature>
<proteinExistence type="predicted"/>
<reference evidence="3" key="1">
    <citation type="journal article" date="2019" name="Int. J. Syst. Evol. Microbiol.">
        <title>The Global Catalogue of Microorganisms (GCM) 10K type strain sequencing project: providing services to taxonomists for standard genome sequencing and annotation.</title>
        <authorList>
            <consortium name="The Broad Institute Genomics Platform"/>
            <consortium name="The Broad Institute Genome Sequencing Center for Infectious Disease"/>
            <person name="Wu L."/>
            <person name="Ma J."/>
        </authorList>
    </citation>
    <scope>NUCLEOTIDE SEQUENCE [LARGE SCALE GENOMIC DNA]</scope>
    <source>
        <strain evidence="3">JCM 18055</strain>
    </source>
</reference>
<accession>A0ABP8WT96</accession>
<evidence type="ECO:0000256" key="1">
    <source>
        <dbReference type="SAM" id="MobiDB-lite"/>
    </source>
</evidence>
<name>A0ABP8WT96_9PSEU</name>
<dbReference type="EMBL" id="BAABIC010000011">
    <property type="protein sequence ID" value="GAA4693803.1"/>
    <property type="molecule type" value="Genomic_DNA"/>
</dbReference>
<dbReference type="Proteomes" id="UP001500325">
    <property type="component" value="Unassembled WGS sequence"/>
</dbReference>
<comment type="caution">
    <text evidence="2">The sequence shown here is derived from an EMBL/GenBank/DDBJ whole genome shotgun (WGS) entry which is preliminary data.</text>
</comment>
<evidence type="ECO:0000313" key="2">
    <source>
        <dbReference type="EMBL" id="GAA4693803.1"/>
    </source>
</evidence>
<feature type="region of interest" description="Disordered" evidence="1">
    <location>
        <begin position="42"/>
        <end position="85"/>
    </location>
</feature>
<evidence type="ECO:0000313" key="3">
    <source>
        <dbReference type="Proteomes" id="UP001500325"/>
    </source>
</evidence>
<organism evidence="2 3">
    <name type="scientific">Pseudonocardia yuanmonensis</name>
    <dbReference type="NCBI Taxonomy" id="1095914"/>
    <lineage>
        <taxon>Bacteria</taxon>
        <taxon>Bacillati</taxon>
        <taxon>Actinomycetota</taxon>
        <taxon>Actinomycetes</taxon>
        <taxon>Pseudonocardiales</taxon>
        <taxon>Pseudonocardiaceae</taxon>
        <taxon>Pseudonocardia</taxon>
    </lineage>
</organism>